<sequence>MQTGKQLCTLLGLHGASSGSVSKFKKLLQVVDFGRLVLSRSRPKPNDDFLPLMSKMRKKLKRTTNRQAEILYSSVLNVQETLGKHTIGIVDRRVILETRISKMNKQLTFLMSELLGWKHDFEILPKFDMLSTESQDLKTRLESERREYRTLTDMVAEQNFRKAELESRSLGTEKARWAAQVETTPERNHGMFD</sequence>
<protein>
    <submittedName>
        <fullName evidence="2">Uncharacterized protein</fullName>
    </submittedName>
</protein>
<keyword evidence="3" id="KW-1185">Reference proteome</keyword>
<accession>A0A0L0UMY3</accession>
<dbReference type="STRING" id="1165861.A0A0L0UMY3"/>
<evidence type="ECO:0000256" key="1">
    <source>
        <dbReference type="SAM" id="Coils"/>
    </source>
</evidence>
<dbReference type="AlphaFoldDB" id="A0A0L0UMY3"/>
<keyword evidence="1" id="KW-0175">Coiled coil</keyword>
<dbReference type="Proteomes" id="UP000054564">
    <property type="component" value="Unassembled WGS sequence"/>
</dbReference>
<organism evidence="2 3">
    <name type="scientific">Puccinia striiformis f. sp. tritici PST-78</name>
    <dbReference type="NCBI Taxonomy" id="1165861"/>
    <lineage>
        <taxon>Eukaryota</taxon>
        <taxon>Fungi</taxon>
        <taxon>Dikarya</taxon>
        <taxon>Basidiomycota</taxon>
        <taxon>Pucciniomycotina</taxon>
        <taxon>Pucciniomycetes</taxon>
        <taxon>Pucciniales</taxon>
        <taxon>Pucciniaceae</taxon>
        <taxon>Puccinia</taxon>
    </lineage>
</organism>
<gene>
    <name evidence="2" type="ORF">PSTG_18207</name>
</gene>
<dbReference type="EMBL" id="AJIL01002137">
    <property type="protein sequence ID" value="KNE88393.1"/>
    <property type="molecule type" value="Genomic_DNA"/>
</dbReference>
<evidence type="ECO:0000313" key="3">
    <source>
        <dbReference type="Proteomes" id="UP000054564"/>
    </source>
</evidence>
<evidence type="ECO:0000313" key="2">
    <source>
        <dbReference type="EMBL" id="KNE88393.1"/>
    </source>
</evidence>
<feature type="coiled-coil region" evidence="1">
    <location>
        <begin position="127"/>
        <end position="154"/>
    </location>
</feature>
<reference evidence="3" key="1">
    <citation type="submission" date="2014-03" db="EMBL/GenBank/DDBJ databases">
        <title>The Genome Sequence of Puccinia striiformis f. sp. tritici PST-78.</title>
        <authorList>
            <consortium name="The Broad Institute Genome Sequencing Platform"/>
            <person name="Cuomo C."/>
            <person name="Hulbert S."/>
            <person name="Chen X."/>
            <person name="Walker B."/>
            <person name="Young S.K."/>
            <person name="Zeng Q."/>
            <person name="Gargeya S."/>
            <person name="Fitzgerald M."/>
            <person name="Haas B."/>
            <person name="Abouelleil A."/>
            <person name="Alvarado L."/>
            <person name="Arachchi H.M."/>
            <person name="Berlin A.M."/>
            <person name="Chapman S.B."/>
            <person name="Goldberg J."/>
            <person name="Griggs A."/>
            <person name="Gujja S."/>
            <person name="Hansen M."/>
            <person name="Howarth C."/>
            <person name="Imamovic A."/>
            <person name="Larimer J."/>
            <person name="McCowan C."/>
            <person name="Montmayeur A."/>
            <person name="Murphy C."/>
            <person name="Neiman D."/>
            <person name="Pearson M."/>
            <person name="Priest M."/>
            <person name="Roberts A."/>
            <person name="Saif S."/>
            <person name="Shea T."/>
            <person name="Sisk P."/>
            <person name="Sykes S."/>
            <person name="Wortman J."/>
            <person name="Nusbaum C."/>
            <person name="Birren B."/>
        </authorList>
    </citation>
    <scope>NUCLEOTIDE SEQUENCE [LARGE SCALE GENOMIC DNA]</scope>
    <source>
        <strain evidence="3">race PST-78</strain>
    </source>
</reference>
<name>A0A0L0UMY3_9BASI</name>
<comment type="caution">
    <text evidence="2">The sequence shown here is derived from an EMBL/GenBank/DDBJ whole genome shotgun (WGS) entry which is preliminary data.</text>
</comment>
<proteinExistence type="predicted"/>